<proteinExistence type="predicted"/>
<evidence type="ECO:0000313" key="2">
    <source>
        <dbReference type="Proteomes" id="UP000002368"/>
    </source>
</evidence>
<accession>D5WVM8</accession>
<evidence type="ECO:0000313" key="1">
    <source>
        <dbReference type="EMBL" id="ADG07571.1"/>
    </source>
</evidence>
<name>D5WVM8_KYRT2</name>
<organism evidence="1 2">
    <name type="scientific">Kyrpidia tusciae (strain DSM 2912 / NBRC 15312 / T2)</name>
    <name type="common">Bacillus tusciae</name>
    <dbReference type="NCBI Taxonomy" id="562970"/>
    <lineage>
        <taxon>Bacteria</taxon>
        <taxon>Bacillati</taxon>
        <taxon>Bacillota</taxon>
        <taxon>Bacilli</taxon>
        <taxon>Bacillales</taxon>
        <taxon>Alicyclobacillaceae</taxon>
        <taxon>Kyrpidia</taxon>
    </lineage>
</organism>
<dbReference type="RefSeq" id="WP_013076852.1">
    <property type="nucleotide sequence ID" value="NC_014098.1"/>
</dbReference>
<protein>
    <submittedName>
        <fullName evidence="1">Uncharacterized protein</fullName>
    </submittedName>
</protein>
<dbReference type="Proteomes" id="UP000002368">
    <property type="component" value="Chromosome"/>
</dbReference>
<dbReference type="AlphaFoldDB" id="D5WVM8"/>
<gene>
    <name evidence="1" type="ordered locus">Btus_2937</name>
</gene>
<dbReference type="HOGENOM" id="CLU_2954563_0_0_9"/>
<reference evidence="1 2" key="1">
    <citation type="journal article" date="2011" name="Stand. Genomic Sci.">
        <title>Complete genome sequence of the thermophilic, hydrogen-oxidizing Bacillus tusciae type strain (T2) and reclassification in the new genus, Kyrpidia gen. nov. as Kyrpidia tusciae comb. nov. and emendation of the family Alicyclobacillaceae da Costa and Rainey, 2010.</title>
        <authorList>
            <person name="Klenk H.P."/>
            <person name="Lapidus A."/>
            <person name="Chertkov O."/>
            <person name="Copeland A."/>
            <person name="Del Rio T.G."/>
            <person name="Nolan M."/>
            <person name="Lucas S."/>
            <person name="Chen F."/>
            <person name="Tice H."/>
            <person name="Cheng J.F."/>
            <person name="Han C."/>
            <person name="Bruce D."/>
            <person name="Goodwin L."/>
            <person name="Pitluck S."/>
            <person name="Pati A."/>
            <person name="Ivanova N."/>
            <person name="Mavromatis K."/>
            <person name="Daum C."/>
            <person name="Chen A."/>
            <person name="Palaniappan K."/>
            <person name="Chang Y.J."/>
            <person name="Land M."/>
            <person name="Hauser L."/>
            <person name="Jeffries C.D."/>
            <person name="Detter J.C."/>
            <person name="Rohde M."/>
            <person name="Abt B."/>
            <person name="Pukall R."/>
            <person name="Goker M."/>
            <person name="Bristow J."/>
            <person name="Markowitz V."/>
            <person name="Hugenholtz P."/>
            <person name="Eisen J.A."/>
        </authorList>
    </citation>
    <scope>NUCLEOTIDE SEQUENCE [LARGE SCALE GENOMIC DNA]</scope>
    <source>
        <strain evidence="1 2">DSM 2912</strain>
    </source>
</reference>
<dbReference type="KEGG" id="bts:Btus_2937"/>
<keyword evidence="2" id="KW-1185">Reference proteome</keyword>
<sequence length="59" mass="6251">MVSITHDTLTDVLQQRHGCKPLVPVDGDGLVRSIVVQPTPSNRIRTAVPTASATDTITA</sequence>
<dbReference type="EMBL" id="CP002017">
    <property type="protein sequence ID" value="ADG07571.1"/>
    <property type="molecule type" value="Genomic_DNA"/>
</dbReference>